<comment type="subcellular location">
    <subcellularLocation>
        <location evidence="1">Cell membrane</location>
        <topology evidence="1">Multi-pass membrane protein</topology>
    </subcellularLocation>
</comment>
<dbReference type="AlphaFoldDB" id="A0A1H7Q3X0"/>
<keyword evidence="4 10" id="KW-0067">ATP-binding</keyword>
<dbReference type="Pfam" id="PF00664">
    <property type="entry name" value="ABC_membrane"/>
    <property type="match status" value="1"/>
</dbReference>
<dbReference type="InterPro" id="IPR036640">
    <property type="entry name" value="ABC1_TM_sf"/>
</dbReference>
<dbReference type="PROSITE" id="PS50893">
    <property type="entry name" value="ABC_TRANSPORTER_2"/>
    <property type="match status" value="1"/>
</dbReference>
<dbReference type="GO" id="GO:0090374">
    <property type="term" value="P:oligopeptide export from mitochondrion"/>
    <property type="evidence" value="ECO:0007669"/>
    <property type="project" value="TreeGrafter"/>
</dbReference>
<dbReference type="OrthoDB" id="6336411at2"/>
<evidence type="ECO:0000256" key="7">
    <source>
        <dbReference type="SAM" id="Phobius"/>
    </source>
</evidence>
<protein>
    <submittedName>
        <fullName evidence="10">ATP-binding cassette, subfamily B</fullName>
    </submittedName>
</protein>
<dbReference type="Proteomes" id="UP000199256">
    <property type="component" value="Unassembled WGS sequence"/>
</dbReference>
<feature type="transmembrane region" description="Helical" evidence="7">
    <location>
        <begin position="72"/>
        <end position="96"/>
    </location>
</feature>
<feature type="transmembrane region" description="Helical" evidence="7">
    <location>
        <begin position="145"/>
        <end position="169"/>
    </location>
</feature>
<keyword evidence="3" id="KW-0547">Nucleotide-binding</keyword>
<feature type="transmembrane region" description="Helical" evidence="7">
    <location>
        <begin position="257"/>
        <end position="278"/>
    </location>
</feature>
<accession>A0A1H7Q3X0</accession>
<dbReference type="Pfam" id="PF00005">
    <property type="entry name" value="ABC_tran"/>
    <property type="match status" value="1"/>
</dbReference>
<sequence>MSEHASNELSDRPTSLNVRVLGRLLDFVRPHRWRVLAAITALVMGSGAVLAFGAVLRLVIDRGLTAGNAAALNLALILLLTVVLVMAVAVAIRLYLVTWIGERVVADLRRAVFAKVLRLDPAFFEMTRTGEVISRLTTDTSLVQVVVGSTLAIAMRNALLFAGGLVMLFITSPKLTLWVMMGVPLVFIPIWILGRHVRQLSRQTQDRVADIGAYIDETLYGIRTVQAFCHEAVDAVRYGRQVERAFDAAIRRTQVSALLSAVVMLLVFTAISLVLWVGGHDVLAGRMTNGQLAAFVFYAVLVAGAVGALSEVIGELLRAAGAAERLMELLDTEPTIKPPPNPKALPQPPRGQVVLDQVVFRYPSRPEPPALAGITLTLEPGEKVALVGPSGAGKSTVLQLLLRFYDPESGRILFDGVDVREAAPPALRQRMALVPQDAVIFGANAWENIAFGMEEVTQEQIRAAADAAHASEFLDQLPEGFDSHLGERGVRLSGGQRQRIAIARAILRDPALLLLDEATSALDAESERLVQEALERLMEGRTTLIIAHRLATVRKADRIVVMDQGEIVAVGTHDELVAAGGLYARLAALQFRDGADAAGEILRTGTD</sequence>
<feature type="domain" description="ABC transporter" evidence="8">
    <location>
        <begin position="353"/>
        <end position="589"/>
    </location>
</feature>
<dbReference type="InterPro" id="IPR017871">
    <property type="entry name" value="ABC_transporter-like_CS"/>
</dbReference>
<dbReference type="RefSeq" id="WP_090254922.1">
    <property type="nucleotide sequence ID" value="NZ_FOAA01000016.1"/>
</dbReference>
<dbReference type="SUPFAM" id="SSF90123">
    <property type="entry name" value="ABC transporter transmembrane region"/>
    <property type="match status" value="1"/>
</dbReference>
<dbReference type="EMBL" id="FOAA01000016">
    <property type="protein sequence ID" value="SEL42529.1"/>
    <property type="molecule type" value="Genomic_DNA"/>
</dbReference>
<dbReference type="FunFam" id="3.40.50.300:FF:000218">
    <property type="entry name" value="Multidrug ABC transporter ATP-binding protein"/>
    <property type="match status" value="1"/>
</dbReference>
<dbReference type="STRING" id="1396821.SAMN05444515_11615"/>
<keyword evidence="5 7" id="KW-1133">Transmembrane helix</keyword>
<dbReference type="SUPFAM" id="SSF52540">
    <property type="entry name" value="P-loop containing nucleoside triphosphate hydrolases"/>
    <property type="match status" value="1"/>
</dbReference>
<feature type="transmembrane region" description="Helical" evidence="7">
    <location>
        <begin position="35"/>
        <end position="60"/>
    </location>
</feature>
<dbReference type="GO" id="GO:0016887">
    <property type="term" value="F:ATP hydrolysis activity"/>
    <property type="evidence" value="ECO:0007669"/>
    <property type="project" value="InterPro"/>
</dbReference>
<dbReference type="PANTHER" id="PTHR43394">
    <property type="entry name" value="ATP-DEPENDENT PERMEASE MDL1, MITOCHONDRIAL"/>
    <property type="match status" value="1"/>
</dbReference>
<evidence type="ECO:0000256" key="3">
    <source>
        <dbReference type="ARBA" id="ARBA00022741"/>
    </source>
</evidence>
<evidence type="ECO:0000313" key="11">
    <source>
        <dbReference type="Proteomes" id="UP000199256"/>
    </source>
</evidence>
<dbReference type="GO" id="GO:0005886">
    <property type="term" value="C:plasma membrane"/>
    <property type="evidence" value="ECO:0007669"/>
    <property type="project" value="UniProtKB-SubCell"/>
</dbReference>
<keyword evidence="6 7" id="KW-0472">Membrane</keyword>
<feature type="domain" description="ABC transmembrane type-1" evidence="9">
    <location>
        <begin position="36"/>
        <end position="318"/>
    </location>
</feature>
<evidence type="ECO:0000256" key="4">
    <source>
        <dbReference type="ARBA" id="ARBA00022840"/>
    </source>
</evidence>
<dbReference type="GO" id="GO:0015421">
    <property type="term" value="F:ABC-type oligopeptide transporter activity"/>
    <property type="evidence" value="ECO:0007669"/>
    <property type="project" value="TreeGrafter"/>
</dbReference>
<proteinExistence type="predicted"/>
<gene>
    <name evidence="10" type="ORF">SAMN05444515_11615</name>
</gene>
<evidence type="ECO:0000259" key="8">
    <source>
        <dbReference type="PROSITE" id="PS50893"/>
    </source>
</evidence>
<evidence type="ECO:0000313" key="10">
    <source>
        <dbReference type="EMBL" id="SEL42529.1"/>
    </source>
</evidence>
<feature type="transmembrane region" description="Helical" evidence="7">
    <location>
        <begin position="290"/>
        <end position="309"/>
    </location>
</feature>
<organism evidence="10 11">
    <name type="scientific">Ectothiorhodospira marina</name>
    <dbReference type="NCBI Taxonomy" id="1396821"/>
    <lineage>
        <taxon>Bacteria</taxon>
        <taxon>Pseudomonadati</taxon>
        <taxon>Pseudomonadota</taxon>
        <taxon>Gammaproteobacteria</taxon>
        <taxon>Chromatiales</taxon>
        <taxon>Ectothiorhodospiraceae</taxon>
        <taxon>Ectothiorhodospira</taxon>
    </lineage>
</organism>
<dbReference type="InterPro" id="IPR027417">
    <property type="entry name" value="P-loop_NTPase"/>
</dbReference>
<keyword evidence="11" id="KW-1185">Reference proteome</keyword>
<name>A0A1H7Q3X0_9GAMM</name>
<dbReference type="PROSITE" id="PS50929">
    <property type="entry name" value="ABC_TM1F"/>
    <property type="match status" value="1"/>
</dbReference>
<dbReference type="CDD" id="cd18575">
    <property type="entry name" value="ABC_6TM_bac_exporter_ABCB8_10_like"/>
    <property type="match status" value="1"/>
</dbReference>
<reference evidence="11" key="1">
    <citation type="submission" date="2016-10" db="EMBL/GenBank/DDBJ databases">
        <authorList>
            <person name="Varghese N."/>
            <person name="Submissions S."/>
        </authorList>
    </citation>
    <scope>NUCLEOTIDE SEQUENCE [LARGE SCALE GENOMIC DNA]</scope>
    <source>
        <strain evidence="11">DSM 241</strain>
    </source>
</reference>
<dbReference type="SMART" id="SM00382">
    <property type="entry name" value="AAA"/>
    <property type="match status" value="1"/>
</dbReference>
<evidence type="ECO:0000256" key="5">
    <source>
        <dbReference type="ARBA" id="ARBA00022989"/>
    </source>
</evidence>
<dbReference type="PROSITE" id="PS00211">
    <property type="entry name" value="ABC_TRANSPORTER_1"/>
    <property type="match status" value="1"/>
</dbReference>
<keyword evidence="2 7" id="KW-0812">Transmembrane</keyword>
<dbReference type="Gene3D" id="1.20.1560.10">
    <property type="entry name" value="ABC transporter type 1, transmembrane domain"/>
    <property type="match status" value="1"/>
</dbReference>
<evidence type="ECO:0000256" key="1">
    <source>
        <dbReference type="ARBA" id="ARBA00004651"/>
    </source>
</evidence>
<dbReference type="Gene3D" id="3.40.50.300">
    <property type="entry name" value="P-loop containing nucleotide triphosphate hydrolases"/>
    <property type="match status" value="1"/>
</dbReference>
<evidence type="ECO:0000259" key="9">
    <source>
        <dbReference type="PROSITE" id="PS50929"/>
    </source>
</evidence>
<dbReference type="NCBIfam" id="TIGR02204">
    <property type="entry name" value="MsbA_rel"/>
    <property type="match status" value="1"/>
</dbReference>
<dbReference type="PANTHER" id="PTHR43394:SF1">
    <property type="entry name" value="ATP-BINDING CASSETTE SUB-FAMILY B MEMBER 10, MITOCHONDRIAL"/>
    <property type="match status" value="1"/>
</dbReference>
<evidence type="ECO:0000256" key="6">
    <source>
        <dbReference type="ARBA" id="ARBA00023136"/>
    </source>
</evidence>
<feature type="transmembrane region" description="Helical" evidence="7">
    <location>
        <begin position="175"/>
        <end position="194"/>
    </location>
</feature>
<dbReference type="InterPro" id="IPR003439">
    <property type="entry name" value="ABC_transporter-like_ATP-bd"/>
</dbReference>
<dbReference type="InterPro" id="IPR039421">
    <property type="entry name" value="Type_1_exporter"/>
</dbReference>
<dbReference type="InterPro" id="IPR011918">
    <property type="entry name" value="ABC_MsbA_ATP-bd"/>
</dbReference>
<dbReference type="InterPro" id="IPR011527">
    <property type="entry name" value="ABC1_TM_dom"/>
</dbReference>
<dbReference type="InterPro" id="IPR003593">
    <property type="entry name" value="AAA+_ATPase"/>
</dbReference>
<dbReference type="GO" id="GO:0005524">
    <property type="term" value="F:ATP binding"/>
    <property type="evidence" value="ECO:0007669"/>
    <property type="project" value="UniProtKB-KW"/>
</dbReference>
<evidence type="ECO:0000256" key="2">
    <source>
        <dbReference type="ARBA" id="ARBA00022692"/>
    </source>
</evidence>